<feature type="region of interest" description="Disordered" evidence="1">
    <location>
        <begin position="126"/>
        <end position="151"/>
    </location>
</feature>
<keyword evidence="4" id="KW-1185">Reference proteome</keyword>
<feature type="region of interest" description="Disordered" evidence="1">
    <location>
        <begin position="1"/>
        <end position="57"/>
    </location>
</feature>
<reference evidence="3 4" key="1">
    <citation type="journal article" date="2015" name="Biotechnol. Biofuels">
        <title>Enhanced degradation of softwood versus hardwood by the white-rot fungus Pycnoporus coccineus.</title>
        <authorList>
            <person name="Couturier M."/>
            <person name="Navarro D."/>
            <person name="Chevret D."/>
            <person name="Henrissat B."/>
            <person name="Piumi F."/>
            <person name="Ruiz-Duenas F.J."/>
            <person name="Martinez A.T."/>
            <person name="Grigoriev I.V."/>
            <person name="Riley R."/>
            <person name="Lipzen A."/>
            <person name="Berrin J.G."/>
            <person name="Master E.R."/>
            <person name="Rosso M.N."/>
        </authorList>
    </citation>
    <scope>NUCLEOTIDE SEQUENCE [LARGE SCALE GENOMIC DNA]</scope>
    <source>
        <strain evidence="3 4">BRFM310</strain>
    </source>
</reference>
<protein>
    <recommendedName>
        <fullName evidence="2">ASX DEUBAD domain-containing protein</fullName>
    </recommendedName>
</protein>
<evidence type="ECO:0000256" key="1">
    <source>
        <dbReference type="SAM" id="MobiDB-lite"/>
    </source>
</evidence>
<sequence>MDAEAEATSRPVRRSARTPAKPPQAKKNTGTDKTAVPPLAESPAAGNKRKAREPIERSPAEKLDYLLTNSRSKLTQIDIAEVINYTNFLELSDEAQNHLCQLLPPTAFSTYSPSVCTTHPDYLNNNHDAQPSVDRMEVDGDNSNGRSNPATLDPTVFTSPFYLSAAHTFQDHLFSGWLSKKAADDLAKFKEGVRTGQMHADWKDEAWEFERLLPKPNTSKKRKAGRADLIALAKQGLLQQGDILAYKRSFPALNVTVEKDVLVDSVDPQTHSIGFLLTPGIMKSIPPPLLVNGSQECDTKMLSIEDIADPVALERGVLDVDGRVRPSDKYEQDVAAVSGPPRGPAKEQEPLKNVIAMRAWKSFTVWRWREEMRGETELQIVQERGGRERVATLFYLRGCCLSGS</sequence>
<dbReference type="STRING" id="1353009.A0A1Y2IGP3"/>
<proteinExistence type="predicted"/>
<dbReference type="Proteomes" id="UP000193067">
    <property type="component" value="Unassembled WGS sequence"/>
</dbReference>
<dbReference type="AlphaFoldDB" id="A0A1Y2IGP3"/>
<gene>
    <name evidence="3" type="ORF">PYCCODRAFT_1437436</name>
</gene>
<dbReference type="OrthoDB" id="2289918at2759"/>
<dbReference type="InterPro" id="IPR028020">
    <property type="entry name" value="ASX_DEUBAD_dom"/>
</dbReference>
<evidence type="ECO:0000259" key="2">
    <source>
        <dbReference type="Pfam" id="PF13919"/>
    </source>
</evidence>
<evidence type="ECO:0000313" key="4">
    <source>
        <dbReference type="Proteomes" id="UP000193067"/>
    </source>
</evidence>
<feature type="domain" description="ASX DEUBAD" evidence="2">
    <location>
        <begin position="57"/>
        <end position="208"/>
    </location>
</feature>
<dbReference type="EMBL" id="KZ084119">
    <property type="protein sequence ID" value="OSD00305.1"/>
    <property type="molecule type" value="Genomic_DNA"/>
</dbReference>
<accession>A0A1Y2IGP3</accession>
<organism evidence="3 4">
    <name type="scientific">Trametes coccinea (strain BRFM310)</name>
    <name type="common">Pycnoporus coccineus</name>
    <dbReference type="NCBI Taxonomy" id="1353009"/>
    <lineage>
        <taxon>Eukaryota</taxon>
        <taxon>Fungi</taxon>
        <taxon>Dikarya</taxon>
        <taxon>Basidiomycota</taxon>
        <taxon>Agaricomycotina</taxon>
        <taxon>Agaricomycetes</taxon>
        <taxon>Polyporales</taxon>
        <taxon>Polyporaceae</taxon>
        <taxon>Trametes</taxon>
    </lineage>
</organism>
<dbReference type="Pfam" id="PF13919">
    <property type="entry name" value="ASXH"/>
    <property type="match status" value="1"/>
</dbReference>
<name>A0A1Y2IGP3_TRAC3</name>
<feature type="compositionally biased region" description="Polar residues" evidence="1">
    <location>
        <begin position="141"/>
        <end position="150"/>
    </location>
</feature>
<evidence type="ECO:0000313" key="3">
    <source>
        <dbReference type="EMBL" id="OSD00305.1"/>
    </source>
</evidence>